<keyword evidence="2" id="KW-0489">Methyltransferase</keyword>
<feature type="domain" description="Methyltransferase type 11" evidence="1">
    <location>
        <begin position="103"/>
        <end position="191"/>
    </location>
</feature>
<protein>
    <submittedName>
        <fullName evidence="2">Methyltransferase domain-containing protein</fullName>
    </submittedName>
</protein>
<dbReference type="InterPro" id="IPR013216">
    <property type="entry name" value="Methyltransf_11"/>
</dbReference>
<dbReference type="Proteomes" id="UP000325255">
    <property type="component" value="Unassembled WGS sequence"/>
</dbReference>
<dbReference type="GO" id="GO:0032259">
    <property type="term" value="P:methylation"/>
    <property type="evidence" value="ECO:0007669"/>
    <property type="project" value="UniProtKB-KW"/>
</dbReference>
<dbReference type="PANTHER" id="PTHR43591">
    <property type="entry name" value="METHYLTRANSFERASE"/>
    <property type="match status" value="1"/>
</dbReference>
<accession>A0A5M6ISG5</accession>
<dbReference type="Gene3D" id="3.40.50.150">
    <property type="entry name" value="Vaccinia Virus protein VP39"/>
    <property type="match status" value="1"/>
</dbReference>
<keyword evidence="2" id="KW-0808">Transferase</keyword>
<dbReference type="OrthoDB" id="9787738at2"/>
<evidence type="ECO:0000313" key="2">
    <source>
        <dbReference type="EMBL" id="KAA5610839.1"/>
    </source>
</evidence>
<dbReference type="InterPro" id="IPR029063">
    <property type="entry name" value="SAM-dependent_MTases_sf"/>
</dbReference>
<name>A0A5M6ISG5_9PROT</name>
<organism evidence="2 3">
    <name type="scientific">Rhodovastum atsumiense</name>
    <dbReference type="NCBI Taxonomy" id="504468"/>
    <lineage>
        <taxon>Bacteria</taxon>
        <taxon>Pseudomonadati</taxon>
        <taxon>Pseudomonadota</taxon>
        <taxon>Alphaproteobacteria</taxon>
        <taxon>Acetobacterales</taxon>
        <taxon>Acetobacteraceae</taxon>
        <taxon>Rhodovastum</taxon>
    </lineage>
</organism>
<dbReference type="AlphaFoldDB" id="A0A5M6ISG5"/>
<dbReference type="SUPFAM" id="SSF53335">
    <property type="entry name" value="S-adenosyl-L-methionine-dependent methyltransferases"/>
    <property type="match status" value="1"/>
</dbReference>
<gene>
    <name evidence="2" type="ORF">F1189_17310</name>
</gene>
<evidence type="ECO:0000259" key="1">
    <source>
        <dbReference type="Pfam" id="PF08241"/>
    </source>
</evidence>
<dbReference type="GO" id="GO:0008757">
    <property type="term" value="F:S-adenosylmethionine-dependent methyltransferase activity"/>
    <property type="evidence" value="ECO:0007669"/>
    <property type="project" value="InterPro"/>
</dbReference>
<keyword evidence="3" id="KW-1185">Reference proteome</keyword>
<dbReference type="EMBL" id="VWPK01000027">
    <property type="protein sequence ID" value="KAA5610839.1"/>
    <property type="molecule type" value="Genomic_DNA"/>
</dbReference>
<comment type="caution">
    <text evidence="2">The sequence shown here is derived from an EMBL/GenBank/DDBJ whole genome shotgun (WGS) entry which is preliminary data.</text>
</comment>
<evidence type="ECO:0000313" key="3">
    <source>
        <dbReference type="Proteomes" id="UP000325255"/>
    </source>
</evidence>
<dbReference type="CDD" id="cd02440">
    <property type="entry name" value="AdoMet_MTases"/>
    <property type="match status" value="1"/>
</dbReference>
<proteinExistence type="predicted"/>
<reference evidence="2 3" key="1">
    <citation type="submission" date="2019-09" db="EMBL/GenBank/DDBJ databases">
        <title>Genome sequence of Rhodovastum atsumiense, a diverse member of the Acetobacteraceae family of non-sulfur purple photosynthetic bacteria.</title>
        <authorList>
            <person name="Meyer T."/>
            <person name="Kyndt J."/>
        </authorList>
    </citation>
    <scope>NUCLEOTIDE SEQUENCE [LARGE SCALE GENOMIC DNA]</scope>
    <source>
        <strain evidence="2 3">DSM 21279</strain>
    </source>
</reference>
<dbReference type="Pfam" id="PF08241">
    <property type="entry name" value="Methyltransf_11"/>
    <property type="match status" value="1"/>
</dbReference>
<sequence>MMESMLLNLLACPDCRSPLTSILRCHSCGISFEQATPISLFPQKANRTVSFQFTPNRSVSGDHFLKVFKYPSRCGAAGAESPYHLDLAHIDIIDQLPSGARILEIGCGGGQMRQWIRDKGYEYIGTDISTSRVQDSLKIHGGPDVLCDAHFLPFRDGVFDLVYSSAVTEHLACPYLVAQEVVRVLNPGGYYLGNVSFLEPWHDNSYFHMTPLGVWENLTQAGFESRNIWPGRDYTGFRAVLAMGNKATKFITFVGDGVHMLYRNANKLRNLARQRPRWSTETITDSARVAGAIDWIAQKPI</sequence>